<dbReference type="Pfam" id="PF06050">
    <property type="entry name" value="HGD-D"/>
    <property type="match status" value="1"/>
</dbReference>
<dbReference type="Gene3D" id="3.40.50.11890">
    <property type="match status" value="1"/>
</dbReference>
<comment type="similarity">
    <text evidence="1">Belongs to the FldB/FldC dehydratase alpha/beta subunit family.</text>
</comment>
<dbReference type="PANTHER" id="PTHR30548:SF2">
    <property type="entry name" value="2-HYDROXYACYL-COA DEHYDRATASE,D-COMPONENT"/>
    <property type="match status" value="1"/>
</dbReference>
<name>A0ABV6YRE6_UNCC1</name>
<organism evidence="2 3">
    <name type="scientific">candidate division CSSED10-310 bacterium</name>
    <dbReference type="NCBI Taxonomy" id="2855610"/>
    <lineage>
        <taxon>Bacteria</taxon>
        <taxon>Bacteria division CSSED10-310</taxon>
    </lineage>
</organism>
<sequence length="405" mass="46170">MHLQQYFNQLVHEVGQKIEQKETPRRLLAYEIGRLGQNMFDHRYSVAWTGVFIPFEILQAMGLASFFVEFVGAILAGSGLVGNFVQIAENEGYSTDGCAYHKAVIGASMSGLLPKPDVLIGASIPCDGGLKTMYVLGDLAQQPVYSLQIPYQCSAENISYLVAQFHEMCQHVTRQTGRVLDHDQLRENIQRANESRRLLVELYELSKIVPSPITTSDLKNFAITFALLSGTEAGINVAQAFVSEMKKRSARRTSIQDDEKYRLLWIQNRIQFPNTLLDILSQKYQAKLVIDELNYIYWDELDAHNAFETLAVRLINHPFNGPLHRRLDVLRKLAQDYQIQGVINPAHWGCRQSCGARRLFHQLFDELEIPIIDLDVDCVDDRNFSEGQMLTRLESFMEIIEKRKG</sequence>
<reference evidence="2 3" key="1">
    <citation type="submission" date="2024-09" db="EMBL/GenBank/DDBJ databases">
        <title>Laminarin stimulates single cell rates of sulfate reduction while oxygen inhibits transcriptomic activity in coastal marine sediment.</title>
        <authorList>
            <person name="Lindsay M."/>
            <person name="Orcutt B."/>
            <person name="Emerson D."/>
            <person name="Stepanauskas R."/>
            <person name="D'Angelo T."/>
        </authorList>
    </citation>
    <scope>NUCLEOTIDE SEQUENCE [LARGE SCALE GENOMIC DNA]</scope>
    <source>
        <strain evidence="2">SAG AM-311-K15</strain>
    </source>
</reference>
<accession>A0ABV6YRE6</accession>
<evidence type="ECO:0000256" key="1">
    <source>
        <dbReference type="ARBA" id="ARBA00005806"/>
    </source>
</evidence>
<gene>
    <name evidence="2" type="ORF">ACFL27_01065</name>
</gene>
<dbReference type="InterPro" id="IPR010327">
    <property type="entry name" value="FldB/FldC_alpha/beta"/>
</dbReference>
<protein>
    <submittedName>
        <fullName evidence="2">2-hydroxyacyl-CoA dehydratase subunit D</fullName>
    </submittedName>
</protein>
<evidence type="ECO:0000313" key="2">
    <source>
        <dbReference type="EMBL" id="MFC1848771.1"/>
    </source>
</evidence>
<evidence type="ECO:0000313" key="3">
    <source>
        <dbReference type="Proteomes" id="UP001594351"/>
    </source>
</evidence>
<keyword evidence="3" id="KW-1185">Reference proteome</keyword>
<proteinExistence type="inferred from homology"/>
<dbReference type="Proteomes" id="UP001594351">
    <property type="component" value="Unassembled WGS sequence"/>
</dbReference>
<dbReference type="Gene3D" id="3.40.50.11900">
    <property type="match status" value="1"/>
</dbReference>
<dbReference type="EMBL" id="JBHPBY010000007">
    <property type="protein sequence ID" value="MFC1848771.1"/>
    <property type="molecule type" value="Genomic_DNA"/>
</dbReference>
<dbReference type="PANTHER" id="PTHR30548">
    <property type="entry name" value="2-HYDROXYGLUTARYL-COA DEHYDRATASE, D-COMPONENT-RELATED"/>
    <property type="match status" value="1"/>
</dbReference>
<comment type="caution">
    <text evidence="2">The sequence shown here is derived from an EMBL/GenBank/DDBJ whole genome shotgun (WGS) entry which is preliminary data.</text>
</comment>